<dbReference type="InterPro" id="IPR000835">
    <property type="entry name" value="HTH_MarR-typ"/>
</dbReference>
<dbReference type="PRINTS" id="PR00598">
    <property type="entry name" value="HTHMARR"/>
</dbReference>
<dbReference type="OrthoDB" id="5295456at2"/>
<dbReference type="PANTHER" id="PTHR33164">
    <property type="entry name" value="TRANSCRIPTIONAL REGULATOR, MARR FAMILY"/>
    <property type="match status" value="1"/>
</dbReference>
<dbReference type="SMART" id="SM00347">
    <property type="entry name" value="HTH_MARR"/>
    <property type="match status" value="1"/>
</dbReference>
<keyword evidence="3" id="KW-1185">Reference proteome</keyword>
<dbReference type="InterPro" id="IPR036390">
    <property type="entry name" value="WH_DNA-bd_sf"/>
</dbReference>
<dbReference type="GO" id="GO:0006950">
    <property type="term" value="P:response to stress"/>
    <property type="evidence" value="ECO:0007669"/>
    <property type="project" value="TreeGrafter"/>
</dbReference>
<evidence type="ECO:0000313" key="2">
    <source>
        <dbReference type="EMBL" id="PRC95120.1"/>
    </source>
</evidence>
<dbReference type="PANTHER" id="PTHR33164:SF43">
    <property type="entry name" value="HTH-TYPE TRANSCRIPTIONAL REPRESSOR YETL"/>
    <property type="match status" value="1"/>
</dbReference>
<dbReference type="Gene3D" id="1.10.10.10">
    <property type="entry name" value="Winged helix-like DNA-binding domain superfamily/Winged helix DNA-binding domain"/>
    <property type="match status" value="1"/>
</dbReference>
<gene>
    <name evidence="2" type="ORF">S2091_0315</name>
</gene>
<reference evidence="2 3" key="1">
    <citation type="submission" date="2018-02" db="EMBL/GenBank/DDBJ databases">
        <title>Solimicrobium silvestre gen. nov., sp. nov., isolated from alpine forest soil.</title>
        <authorList>
            <person name="Margesin R."/>
            <person name="Albuquerque L."/>
            <person name="Zhang D.-C."/>
            <person name="Froufe H.J.C."/>
            <person name="Severino R."/>
            <person name="Roxo I."/>
            <person name="Egas C."/>
            <person name="Da Costa M.S."/>
        </authorList>
    </citation>
    <scope>NUCLEOTIDE SEQUENCE [LARGE SCALE GENOMIC DNA]</scope>
    <source>
        <strain evidence="2 3">S20-91</strain>
    </source>
</reference>
<dbReference type="RefSeq" id="WP_105530013.1">
    <property type="nucleotide sequence ID" value="NZ_PUGF01000001.1"/>
</dbReference>
<dbReference type="AlphaFoldDB" id="A0A2S9H554"/>
<dbReference type="InterPro" id="IPR039422">
    <property type="entry name" value="MarR/SlyA-like"/>
</dbReference>
<dbReference type="Proteomes" id="UP000237839">
    <property type="component" value="Unassembled WGS sequence"/>
</dbReference>
<dbReference type="Pfam" id="PF12802">
    <property type="entry name" value="MarR_2"/>
    <property type="match status" value="1"/>
</dbReference>
<dbReference type="GO" id="GO:0003700">
    <property type="term" value="F:DNA-binding transcription factor activity"/>
    <property type="evidence" value="ECO:0007669"/>
    <property type="project" value="InterPro"/>
</dbReference>
<name>A0A2S9H554_9BURK</name>
<proteinExistence type="predicted"/>
<dbReference type="InterPro" id="IPR036388">
    <property type="entry name" value="WH-like_DNA-bd_sf"/>
</dbReference>
<organism evidence="2 3">
    <name type="scientific">Solimicrobium silvestre</name>
    <dbReference type="NCBI Taxonomy" id="2099400"/>
    <lineage>
        <taxon>Bacteria</taxon>
        <taxon>Pseudomonadati</taxon>
        <taxon>Pseudomonadota</taxon>
        <taxon>Betaproteobacteria</taxon>
        <taxon>Burkholderiales</taxon>
        <taxon>Oxalobacteraceae</taxon>
        <taxon>Solimicrobium</taxon>
    </lineage>
</organism>
<evidence type="ECO:0000313" key="3">
    <source>
        <dbReference type="Proteomes" id="UP000237839"/>
    </source>
</evidence>
<comment type="caution">
    <text evidence="2">The sequence shown here is derived from an EMBL/GenBank/DDBJ whole genome shotgun (WGS) entry which is preliminary data.</text>
</comment>
<dbReference type="PROSITE" id="PS50995">
    <property type="entry name" value="HTH_MARR_2"/>
    <property type="match status" value="1"/>
</dbReference>
<evidence type="ECO:0000259" key="1">
    <source>
        <dbReference type="PROSITE" id="PS50995"/>
    </source>
</evidence>
<dbReference type="EMBL" id="PUGF01000001">
    <property type="protein sequence ID" value="PRC95120.1"/>
    <property type="molecule type" value="Genomic_DNA"/>
</dbReference>
<dbReference type="SUPFAM" id="SSF46785">
    <property type="entry name" value="Winged helix' DNA-binding domain"/>
    <property type="match status" value="1"/>
</dbReference>
<protein>
    <submittedName>
        <fullName evidence="2">Transcriptional regulator</fullName>
    </submittedName>
</protein>
<feature type="domain" description="HTH marR-type" evidence="1">
    <location>
        <begin position="10"/>
        <end position="145"/>
    </location>
</feature>
<sequence length="151" mass="16277">MSNTESPSAALDFCLRLTRATTTINRRLDNALGNLHGLSFSDFTLLLNLSRAPGERMRRVDLAERLGLTVSGITRALIPLEKIGLVTRQSDERDARVGYAVLSKTGKKLLAHALISAEAISQEAVQTASPEQLDAFSLVLGQLAGMNLTNS</sequence>
<accession>A0A2S9H554</accession>